<feature type="domain" description="GYF" evidence="2">
    <location>
        <begin position="355"/>
        <end position="406"/>
    </location>
</feature>
<feature type="compositionally biased region" description="Polar residues" evidence="1">
    <location>
        <begin position="105"/>
        <end position="116"/>
    </location>
</feature>
<dbReference type="OrthoDB" id="9989112at2759"/>
<dbReference type="InterPro" id="IPR035445">
    <property type="entry name" value="GYF-like_dom_sf"/>
</dbReference>
<dbReference type="PANTHER" id="PTHR13138">
    <property type="entry name" value="PROTEIN LIN1"/>
    <property type="match status" value="1"/>
</dbReference>
<feature type="region of interest" description="Disordered" evidence="1">
    <location>
        <begin position="157"/>
        <end position="217"/>
    </location>
</feature>
<name>A0A4P9XVC2_9FUNG</name>
<organism evidence="3 4">
    <name type="scientific">Thamnocephalis sphaerospora</name>
    <dbReference type="NCBI Taxonomy" id="78915"/>
    <lineage>
        <taxon>Eukaryota</taxon>
        <taxon>Fungi</taxon>
        <taxon>Fungi incertae sedis</taxon>
        <taxon>Zoopagomycota</taxon>
        <taxon>Zoopagomycotina</taxon>
        <taxon>Zoopagomycetes</taxon>
        <taxon>Zoopagales</taxon>
        <taxon>Sigmoideomycetaceae</taxon>
        <taxon>Thamnocephalis</taxon>
    </lineage>
</organism>
<feature type="region of interest" description="Disordered" evidence="1">
    <location>
        <begin position="242"/>
        <end position="270"/>
    </location>
</feature>
<feature type="compositionally biased region" description="Acidic residues" evidence="1">
    <location>
        <begin position="58"/>
        <end position="69"/>
    </location>
</feature>
<dbReference type="EMBL" id="KZ992465">
    <property type="protein sequence ID" value="RKP10198.1"/>
    <property type="molecule type" value="Genomic_DNA"/>
</dbReference>
<protein>
    <recommendedName>
        <fullName evidence="2">GYF domain-containing protein</fullName>
    </recommendedName>
</protein>
<evidence type="ECO:0000259" key="2">
    <source>
        <dbReference type="PROSITE" id="PS50829"/>
    </source>
</evidence>
<feature type="compositionally biased region" description="Basic residues" evidence="1">
    <location>
        <begin position="252"/>
        <end position="261"/>
    </location>
</feature>
<feature type="compositionally biased region" description="Basic and acidic residues" evidence="1">
    <location>
        <begin position="1"/>
        <end position="25"/>
    </location>
</feature>
<feature type="compositionally biased region" description="Acidic residues" evidence="1">
    <location>
        <begin position="26"/>
        <end position="37"/>
    </location>
</feature>
<gene>
    <name evidence="3" type="ORF">THASP1DRAFT_28039</name>
</gene>
<dbReference type="Pfam" id="PF02213">
    <property type="entry name" value="GYF"/>
    <property type="match status" value="1"/>
</dbReference>
<keyword evidence="4" id="KW-1185">Reference proteome</keyword>
<dbReference type="InterPro" id="IPR003169">
    <property type="entry name" value="GYF"/>
</dbReference>
<accession>A0A4P9XVC2</accession>
<sequence>MKRHTDRNLASEAKKVRFDEKISREEDADDFDQEEQLEERKTRRGGVKLDGYDGSSSSDEDQNDSDEDKGGDRQSQQQSSAAGGGDNGDMDMDMFAMDVAAAPQEGSSNGARTNVRNKQDTGDEDGQEYASFDRYDPEAGEAKIEAFNMRAELEEGQFDENGHYVRNQPDPQGFHDRWLEGVSNEEMERAREAHVRRERDRRRQQAEEERELGDTADADRAARLDLMELLQPNETVAAAIRRLGGSGDARKKTTARNRKQRQQGTSTTDAAGDVATLEQVAARRQNVELATALCDRLMGLGQLDVYEWTRERIALDLRRAGVTLPSNDSVGIAHSEFTMASGPTASAASAVDGDDMRWQFKWEASDAAEIHGPHTTAELQAWHAHGYFGPDVVVRRVGDSTFRPLSEAGVV</sequence>
<dbReference type="GO" id="GO:0005682">
    <property type="term" value="C:U5 snRNP"/>
    <property type="evidence" value="ECO:0007669"/>
    <property type="project" value="InterPro"/>
</dbReference>
<evidence type="ECO:0000313" key="3">
    <source>
        <dbReference type="EMBL" id="RKP10198.1"/>
    </source>
</evidence>
<dbReference type="InterPro" id="IPR039905">
    <property type="entry name" value="CD2BP2/Lin1"/>
</dbReference>
<dbReference type="SUPFAM" id="SSF55277">
    <property type="entry name" value="GYF domain"/>
    <property type="match status" value="1"/>
</dbReference>
<dbReference type="Gene3D" id="3.30.1490.40">
    <property type="match status" value="1"/>
</dbReference>
<feature type="region of interest" description="Disordered" evidence="1">
    <location>
        <begin position="1"/>
        <end position="138"/>
    </location>
</feature>
<dbReference type="Proteomes" id="UP000271241">
    <property type="component" value="Unassembled WGS sequence"/>
</dbReference>
<evidence type="ECO:0000313" key="4">
    <source>
        <dbReference type="Proteomes" id="UP000271241"/>
    </source>
</evidence>
<evidence type="ECO:0000256" key="1">
    <source>
        <dbReference type="SAM" id="MobiDB-lite"/>
    </source>
</evidence>
<reference evidence="4" key="1">
    <citation type="journal article" date="2018" name="Nat. Microbiol.">
        <title>Leveraging single-cell genomics to expand the fungal tree of life.</title>
        <authorList>
            <person name="Ahrendt S.R."/>
            <person name="Quandt C.A."/>
            <person name="Ciobanu D."/>
            <person name="Clum A."/>
            <person name="Salamov A."/>
            <person name="Andreopoulos B."/>
            <person name="Cheng J.F."/>
            <person name="Woyke T."/>
            <person name="Pelin A."/>
            <person name="Henrissat B."/>
            <person name="Reynolds N.K."/>
            <person name="Benny G.L."/>
            <person name="Smith M.E."/>
            <person name="James T.Y."/>
            <person name="Grigoriev I.V."/>
        </authorList>
    </citation>
    <scope>NUCLEOTIDE SEQUENCE [LARGE SCALE GENOMIC DNA]</scope>
    <source>
        <strain evidence="4">RSA 1356</strain>
    </source>
</reference>
<dbReference type="AlphaFoldDB" id="A0A4P9XVC2"/>
<dbReference type="PANTHER" id="PTHR13138:SF3">
    <property type="entry name" value="CD2 ANTIGEN CYTOPLASMIC TAIL-BINDING PROTEIN 2"/>
    <property type="match status" value="1"/>
</dbReference>
<feature type="compositionally biased region" description="Low complexity" evidence="1">
    <location>
        <begin position="93"/>
        <end position="102"/>
    </location>
</feature>
<proteinExistence type="predicted"/>
<feature type="compositionally biased region" description="Basic and acidic residues" evidence="1">
    <location>
        <begin position="186"/>
        <end position="207"/>
    </location>
</feature>
<dbReference type="SMART" id="SM00444">
    <property type="entry name" value="GYF"/>
    <property type="match status" value="1"/>
</dbReference>
<dbReference type="STRING" id="78915.A0A4P9XVC2"/>
<dbReference type="PROSITE" id="PS50829">
    <property type="entry name" value="GYF"/>
    <property type="match status" value="1"/>
</dbReference>